<dbReference type="InterPro" id="IPR047817">
    <property type="entry name" value="ABC2_TM_bact-type"/>
</dbReference>
<keyword evidence="7 8" id="KW-0472">Membrane</keyword>
<feature type="domain" description="ABC transmembrane type-2" evidence="9">
    <location>
        <begin position="152"/>
        <end position="384"/>
    </location>
</feature>
<evidence type="ECO:0000256" key="4">
    <source>
        <dbReference type="ARBA" id="ARBA00022475"/>
    </source>
</evidence>
<feature type="transmembrane region" description="Helical" evidence="8">
    <location>
        <begin position="38"/>
        <end position="55"/>
    </location>
</feature>
<dbReference type="PANTHER" id="PTHR30294">
    <property type="entry name" value="MEMBRANE COMPONENT OF ABC TRANSPORTER YHHJ-RELATED"/>
    <property type="match status" value="1"/>
</dbReference>
<dbReference type="Proteomes" id="UP001418637">
    <property type="component" value="Unassembled WGS sequence"/>
</dbReference>
<dbReference type="InterPro" id="IPR013525">
    <property type="entry name" value="ABC2_TM"/>
</dbReference>
<feature type="transmembrane region" description="Helical" evidence="8">
    <location>
        <begin position="302"/>
        <end position="320"/>
    </location>
</feature>
<evidence type="ECO:0000313" key="11">
    <source>
        <dbReference type="Proteomes" id="UP001418637"/>
    </source>
</evidence>
<dbReference type="PANTHER" id="PTHR30294:SF47">
    <property type="entry name" value="INNER MEMBRANE TRANSPORT PERMEASE YHHJ"/>
    <property type="match status" value="1"/>
</dbReference>
<organism evidence="10 11">
    <name type="scientific">Hohaiivirga grylli</name>
    <dbReference type="NCBI Taxonomy" id="3133970"/>
    <lineage>
        <taxon>Bacteria</taxon>
        <taxon>Pseudomonadati</taxon>
        <taxon>Pseudomonadota</taxon>
        <taxon>Alphaproteobacteria</taxon>
        <taxon>Hyphomicrobiales</taxon>
        <taxon>Methylobacteriaceae</taxon>
        <taxon>Hohaiivirga</taxon>
    </lineage>
</organism>
<keyword evidence="11" id="KW-1185">Reference proteome</keyword>
<evidence type="ECO:0000313" key="10">
    <source>
        <dbReference type="EMBL" id="MEN3930322.1"/>
    </source>
</evidence>
<comment type="similarity">
    <text evidence="2">Belongs to the ABC-2 integral membrane protein family.</text>
</comment>
<dbReference type="Gene3D" id="3.40.1710.10">
    <property type="entry name" value="abc type-2 transporter like domain"/>
    <property type="match status" value="1"/>
</dbReference>
<evidence type="ECO:0000259" key="9">
    <source>
        <dbReference type="PROSITE" id="PS51012"/>
    </source>
</evidence>
<dbReference type="PROSITE" id="PS51012">
    <property type="entry name" value="ABC_TM2"/>
    <property type="match status" value="1"/>
</dbReference>
<comment type="caution">
    <text evidence="10">The sequence shown here is derived from an EMBL/GenBank/DDBJ whole genome shotgun (WGS) entry which is preliminary data.</text>
</comment>
<feature type="transmembrane region" description="Helical" evidence="8">
    <location>
        <begin position="271"/>
        <end position="295"/>
    </location>
</feature>
<evidence type="ECO:0000256" key="6">
    <source>
        <dbReference type="ARBA" id="ARBA00022989"/>
    </source>
</evidence>
<sequence>MSAPLKQPKSRWQEFKEQIANILWLSIKELRSIKADPILLILIIYTFTYAIYAVANGAKTEAVDMAIGIVDEDQSILSNRIKGAFLQPLFKEPVEISATEIDDALDTNRFVFVLDIPSNFEADVLSGNQPTVQLNIDATAMTQAGNGSNYAVSIISTEVSKFLSRDEATMAMPVQVVVRTKFNPNLTSSWFTSAMQVINNITMLAIILTGAALIREREHGTIEHLLVMPVLPTEIMLAKVLANGLVIVTAATLSLNFVVKWWMGVPVAGSIPLFVFGSSIYLFSIASLGILLATFSTSMAQFGLLIMPVLVVLNLLSGSTTPLESMPEWLQYAVQVSPTTQFVAFAQGVLYRGADLSILWPRLTALVAIGVFCFAVSLMRFRKVLSSS</sequence>
<keyword evidence="6 8" id="KW-1133">Transmembrane helix</keyword>
<dbReference type="RefSeq" id="WP_346336329.1">
    <property type="nucleotide sequence ID" value="NZ_JBBYXI010000002.1"/>
</dbReference>
<accession>A0ABV0BKJ5</accession>
<evidence type="ECO:0000256" key="2">
    <source>
        <dbReference type="ARBA" id="ARBA00007783"/>
    </source>
</evidence>
<protein>
    <submittedName>
        <fullName evidence="10">ABC transporter permease</fullName>
    </submittedName>
</protein>
<evidence type="ECO:0000256" key="5">
    <source>
        <dbReference type="ARBA" id="ARBA00022692"/>
    </source>
</evidence>
<gene>
    <name evidence="10" type="ORF">WJT86_04505</name>
</gene>
<dbReference type="InterPro" id="IPR051449">
    <property type="entry name" value="ABC-2_transporter_component"/>
</dbReference>
<keyword evidence="5 8" id="KW-0812">Transmembrane</keyword>
<proteinExistence type="inferred from homology"/>
<feature type="transmembrane region" description="Helical" evidence="8">
    <location>
        <begin position="359"/>
        <end position="379"/>
    </location>
</feature>
<evidence type="ECO:0000256" key="1">
    <source>
        <dbReference type="ARBA" id="ARBA00004651"/>
    </source>
</evidence>
<evidence type="ECO:0000256" key="8">
    <source>
        <dbReference type="SAM" id="Phobius"/>
    </source>
</evidence>
<keyword evidence="3" id="KW-0813">Transport</keyword>
<evidence type="ECO:0000256" key="3">
    <source>
        <dbReference type="ARBA" id="ARBA00022448"/>
    </source>
</evidence>
<dbReference type="Pfam" id="PF12698">
    <property type="entry name" value="ABC2_membrane_3"/>
    <property type="match status" value="1"/>
</dbReference>
<feature type="transmembrane region" description="Helical" evidence="8">
    <location>
        <begin position="235"/>
        <end position="259"/>
    </location>
</feature>
<keyword evidence="4" id="KW-1003">Cell membrane</keyword>
<dbReference type="EMBL" id="JBBYXI010000002">
    <property type="protein sequence ID" value="MEN3930322.1"/>
    <property type="molecule type" value="Genomic_DNA"/>
</dbReference>
<name>A0ABV0BKJ5_9HYPH</name>
<feature type="transmembrane region" description="Helical" evidence="8">
    <location>
        <begin position="190"/>
        <end position="214"/>
    </location>
</feature>
<reference evidence="10 11" key="1">
    <citation type="submission" date="2024-04" db="EMBL/GenBank/DDBJ databases">
        <title>A novel species isolated from cricket.</title>
        <authorList>
            <person name="Wang H.-C."/>
        </authorList>
    </citation>
    <scope>NUCLEOTIDE SEQUENCE [LARGE SCALE GENOMIC DNA]</scope>
    <source>
        <strain evidence="10 11">WL0021</strain>
    </source>
</reference>
<evidence type="ECO:0000256" key="7">
    <source>
        <dbReference type="ARBA" id="ARBA00023136"/>
    </source>
</evidence>
<comment type="subcellular location">
    <subcellularLocation>
        <location evidence="1">Cell membrane</location>
        <topology evidence="1">Multi-pass membrane protein</topology>
    </subcellularLocation>
</comment>